<keyword evidence="6" id="KW-0540">Nuclease</keyword>
<protein>
    <submittedName>
        <fullName evidence="6">HNH homing endonuclease</fullName>
    </submittedName>
</protein>
<evidence type="ECO:0000256" key="2">
    <source>
        <dbReference type="ARBA" id="ARBA00023125"/>
    </source>
</evidence>
<dbReference type="SUPFAM" id="SSF54171">
    <property type="entry name" value="DNA-binding domain"/>
    <property type="match status" value="1"/>
</dbReference>
<keyword evidence="2" id="KW-0238">DNA-binding</keyword>
<dbReference type="InterPro" id="IPR044808">
    <property type="entry name" value="ERF_plant"/>
</dbReference>
<dbReference type="SMART" id="SM00380">
    <property type="entry name" value="AP2"/>
    <property type="match status" value="1"/>
</dbReference>
<keyword evidence="6" id="KW-0255">Endonuclease</keyword>
<accession>A0A2H4PIP9</accession>
<keyword evidence="6" id="KW-0378">Hydrolase</keyword>
<evidence type="ECO:0000256" key="1">
    <source>
        <dbReference type="ARBA" id="ARBA00023015"/>
    </source>
</evidence>
<evidence type="ECO:0000313" key="6">
    <source>
        <dbReference type="EMBL" id="ATW62648.1"/>
    </source>
</evidence>
<dbReference type="Gene3D" id="3.30.730.10">
    <property type="entry name" value="AP2/ERF domain"/>
    <property type="match status" value="1"/>
</dbReference>
<dbReference type="InterPro" id="IPR016177">
    <property type="entry name" value="DNA-bd_dom_sf"/>
</dbReference>
<dbReference type="InterPro" id="IPR036955">
    <property type="entry name" value="AP2/ERF_dom_sf"/>
</dbReference>
<evidence type="ECO:0000313" key="7">
    <source>
        <dbReference type="Proteomes" id="UP000259545"/>
    </source>
</evidence>
<dbReference type="PROSITE" id="PS51032">
    <property type="entry name" value="AP2_ERF"/>
    <property type="match status" value="1"/>
</dbReference>
<dbReference type="InterPro" id="IPR044925">
    <property type="entry name" value="His-Me_finger_sf"/>
</dbReference>
<sequence>MKKQDITVEFLQDRYEIRDGTLFHRKSVGSAKKGSRVGSLSKDGYYRTSIKGTEYRVYDLIYFMTNGTWADSVDHKDRNRQNDIPDNLRNASKSQQAQNRSSRSKATKYKGLDFPNGRDGKPRARIKNPNTGIRENLGSFNTLEEAAKAYDIKAKEYFGDFAVLNFPEE</sequence>
<dbReference type="Gene3D" id="3.90.75.20">
    <property type="match status" value="1"/>
</dbReference>
<feature type="compositionally biased region" description="Polar residues" evidence="4">
    <location>
        <begin position="89"/>
        <end position="101"/>
    </location>
</feature>
<keyword evidence="3" id="KW-0804">Transcription</keyword>
<evidence type="ECO:0000256" key="4">
    <source>
        <dbReference type="SAM" id="MobiDB-lite"/>
    </source>
</evidence>
<dbReference type="Pfam" id="PF13392">
    <property type="entry name" value="HNH_3"/>
    <property type="match status" value="1"/>
</dbReference>
<dbReference type="SUPFAM" id="SSF54060">
    <property type="entry name" value="His-Me finger endonucleases"/>
    <property type="match status" value="1"/>
</dbReference>
<proteinExistence type="predicted"/>
<dbReference type="Proteomes" id="UP000259545">
    <property type="component" value="Segment"/>
</dbReference>
<dbReference type="PANTHER" id="PTHR31190">
    <property type="entry name" value="DNA-BINDING DOMAIN"/>
    <property type="match status" value="1"/>
</dbReference>
<keyword evidence="7" id="KW-1185">Reference proteome</keyword>
<dbReference type="CDD" id="cd00018">
    <property type="entry name" value="AP2"/>
    <property type="match status" value="1"/>
</dbReference>
<name>A0A2H4PIP9_9CAUD</name>
<feature type="domain" description="AP2/ERF" evidence="5">
    <location>
        <begin position="108"/>
        <end position="167"/>
    </location>
</feature>
<dbReference type="GO" id="GO:0003677">
    <property type="term" value="F:DNA binding"/>
    <property type="evidence" value="ECO:0007669"/>
    <property type="project" value="UniProtKB-KW"/>
</dbReference>
<feature type="compositionally biased region" description="Basic and acidic residues" evidence="4">
    <location>
        <begin position="72"/>
        <end position="83"/>
    </location>
</feature>
<dbReference type="GO" id="GO:0009873">
    <property type="term" value="P:ethylene-activated signaling pathway"/>
    <property type="evidence" value="ECO:0007669"/>
    <property type="project" value="InterPro"/>
</dbReference>
<dbReference type="InterPro" id="IPR001471">
    <property type="entry name" value="AP2/ERF_dom"/>
</dbReference>
<reference evidence="6" key="1">
    <citation type="submission" date="2017-11" db="EMBL/GenBank/DDBJ databases">
        <title>SP3 genome.</title>
        <authorList>
            <person name="Sritha K.S."/>
            <person name="Sarita G.B."/>
            <person name="Jeena A."/>
        </authorList>
    </citation>
    <scope>NUCLEOTIDE SEQUENCE [LARGE SCALE GENOMIC DNA]</scope>
</reference>
<evidence type="ECO:0000256" key="3">
    <source>
        <dbReference type="ARBA" id="ARBA00023163"/>
    </source>
</evidence>
<feature type="region of interest" description="Disordered" evidence="4">
    <location>
        <begin position="71"/>
        <end position="132"/>
    </location>
</feature>
<dbReference type="KEGG" id="vg:54995151"/>
<keyword evidence="1" id="KW-0805">Transcription regulation</keyword>
<dbReference type="EMBL" id="MG387042">
    <property type="protein sequence ID" value="ATW62648.1"/>
    <property type="molecule type" value="Genomic_DNA"/>
</dbReference>
<dbReference type="GO" id="GO:0003700">
    <property type="term" value="F:DNA-binding transcription factor activity"/>
    <property type="evidence" value="ECO:0007669"/>
    <property type="project" value="InterPro"/>
</dbReference>
<evidence type="ECO:0000259" key="5">
    <source>
        <dbReference type="PROSITE" id="PS51032"/>
    </source>
</evidence>
<dbReference type="InterPro" id="IPR003615">
    <property type="entry name" value="HNH_nuc"/>
</dbReference>
<dbReference type="GO" id="GO:0004519">
    <property type="term" value="F:endonuclease activity"/>
    <property type="evidence" value="ECO:0007669"/>
    <property type="project" value="UniProtKB-KW"/>
</dbReference>
<organism evidence="6 7">
    <name type="scientific">Salmonella phage SP-3</name>
    <dbReference type="NCBI Taxonomy" id="1186124"/>
    <lineage>
        <taxon>Viruses</taxon>
        <taxon>Duplodnaviria</taxon>
        <taxon>Heunggongvirae</taxon>
        <taxon>Uroviricota</taxon>
        <taxon>Caudoviricetes</taxon>
    </lineage>
</organism>